<proteinExistence type="predicted"/>
<evidence type="ECO:0000256" key="2">
    <source>
        <dbReference type="PROSITE-ProRule" id="PRU00504"/>
    </source>
</evidence>
<evidence type="ECO:0000313" key="4">
    <source>
        <dbReference type="EMBL" id="GLQ89921.1"/>
    </source>
</evidence>
<dbReference type="InterPro" id="IPR050952">
    <property type="entry name" value="TRIM-NHL_E3_ligases"/>
</dbReference>
<keyword evidence="1" id="KW-0677">Repeat</keyword>
<dbReference type="NCBIfam" id="TIGR02242">
    <property type="entry name" value="tail_TIGR02242"/>
    <property type="match status" value="1"/>
</dbReference>
<dbReference type="InterPro" id="IPR011042">
    <property type="entry name" value="6-blade_b-propeller_TolB-like"/>
</dbReference>
<feature type="region of interest" description="Disordered" evidence="3">
    <location>
        <begin position="1"/>
        <end position="29"/>
    </location>
</feature>
<dbReference type="InterPro" id="IPR006521">
    <property type="entry name" value="Tail_protein_I"/>
</dbReference>
<dbReference type="RefSeq" id="WP_284333357.1">
    <property type="nucleotide sequence ID" value="NZ_BSOA01000044.1"/>
</dbReference>
<sequence>MSAFVSQPGASTPVAPSAPARVPSPPQLPNDPLSLLLNARVGWRMLDDSGVRTTPDGAITLPWLAGSERSFGEASGSFGGLCAPWRAAIDDSSSLYVLDAFRYRLKHFDPCRCGFVALPCIGGHGGGARQLRKPGGIAVHKGLLYICDSGLDGLTQTGSNPRRQALRERIRGENHRVSVFLLNGYALRGHLRPPREKYPHWKPRAVACDAHGGVWVTDIANQCVHHFGANGHWRGTRGPSFNQPLFISVDRCGAIYVVDLDPVKQTPRLQTMQPDGVPLLPPQSVEAGAKHFAALPFTVLANGTLDLRALCATLAGEVSGYFDADGDPLKVAPAAPVQYFETDASFVSGPLDSKLLDCQWHRLLLRGELPQGCSVLAQTFCADEIYNGDQLDGFAQWQPLTLAQPLTPPRNGTGKAWSWDGLIRSPPGRYLWLRIALHGTGKATPVLRAMEVEFPRITSLRYLPAVFAIEPVSADFTARFLALFDTTLRSIEHSVDTLPRWFDPMSTPAKPVGNARIDFLSWLASWIGLSLPRNWSEARKRDYVRRAGKLYARRGTPRGLRDMLLLFLGWGDAAQRYSRRPTAHRCNEEPRNCRPLPPCVPYQPPPLVLEHFKLRRWLQLGAGRLGEKAELWGRRLVNRSQLNTNARTGDTRLLTTPDAASDPVLLDANQITVFVPARYRDPAQRRSLQQWLRSECPAYVLANIEYVEPRMRIGVQSMIGFDSVIARLPQGVALGGNALGNGTVLTGAAPAKPPAARIGRDSRIGNPPTL</sequence>
<dbReference type="PROSITE" id="PS51125">
    <property type="entry name" value="NHL"/>
    <property type="match status" value="1"/>
</dbReference>
<evidence type="ECO:0000256" key="3">
    <source>
        <dbReference type="SAM" id="MobiDB-lite"/>
    </source>
</evidence>
<dbReference type="EMBL" id="BSOA01000044">
    <property type="protein sequence ID" value="GLQ89921.1"/>
    <property type="molecule type" value="Genomic_DNA"/>
</dbReference>
<evidence type="ECO:0008006" key="6">
    <source>
        <dbReference type="Google" id="ProtNLM"/>
    </source>
</evidence>
<organism evidence="4 5">
    <name type="scientific">Dyella flagellata</name>
    <dbReference type="NCBI Taxonomy" id="1867833"/>
    <lineage>
        <taxon>Bacteria</taxon>
        <taxon>Pseudomonadati</taxon>
        <taxon>Pseudomonadota</taxon>
        <taxon>Gammaproteobacteria</taxon>
        <taxon>Lysobacterales</taxon>
        <taxon>Rhodanobacteraceae</taxon>
        <taxon>Dyella</taxon>
    </lineage>
</organism>
<dbReference type="PANTHER" id="PTHR24104">
    <property type="entry name" value="E3 UBIQUITIN-PROTEIN LIGASE NHLRC1-RELATED"/>
    <property type="match status" value="1"/>
</dbReference>
<dbReference type="Pfam" id="PF09684">
    <property type="entry name" value="Tail_P2_I"/>
    <property type="match status" value="1"/>
</dbReference>
<feature type="region of interest" description="Disordered" evidence="3">
    <location>
        <begin position="750"/>
        <end position="770"/>
    </location>
</feature>
<feature type="repeat" description="NHL" evidence="2">
    <location>
        <begin position="203"/>
        <end position="230"/>
    </location>
</feature>
<comment type="caution">
    <text evidence="4">The sequence shown here is derived from an EMBL/GenBank/DDBJ whole genome shotgun (WGS) entry which is preliminary data.</text>
</comment>
<feature type="compositionally biased region" description="Low complexity" evidence="3">
    <location>
        <begin position="8"/>
        <end position="21"/>
    </location>
</feature>
<protein>
    <recommendedName>
        <fullName evidence="6">Phage tail protein domain-containing protein</fullName>
    </recommendedName>
</protein>
<dbReference type="InterPro" id="IPR011748">
    <property type="entry name" value="Unchr_phage_tail-like"/>
</dbReference>
<name>A0ABQ5XE04_9GAMM</name>
<dbReference type="Gene3D" id="2.120.10.30">
    <property type="entry name" value="TolB, C-terminal domain"/>
    <property type="match status" value="1"/>
</dbReference>
<evidence type="ECO:0000313" key="5">
    <source>
        <dbReference type="Proteomes" id="UP001156627"/>
    </source>
</evidence>
<gene>
    <name evidence="4" type="ORF">GCM10007898_34960</name>
</gene>
<dbReference type="PANTHER" id="PTHR24104:SF25">
    <property type="entry name" value="PROTEIN LIN-41"/>
    <property type="match status" value="1"/>
</dbReference>
<evidence type="ECO:0000256" key="1">
    <source>
        <dbReference type="ARBA" id="ARBA00022737"/>
    </source>
</evidence>
<dbReference type="CDD" id="cd05819">
    <property type="entry name" value="NHL"/>
    <property type="match status" value="1"/>
</dbReference>
<dbReference type="InterPro" id="IPR001258">
    <property type="entry name" value="NHL_repeat"/>
</dbReference>
<dbReference type="SUPFAM" id="SSF101898">
    <property type="entry name" value="NHL repeat"/>
    <property type="match status" value="1"/>
</dbReference>
<reference evidence="5" key="1">
    <citation type="journal article" date="2019" name="Int. J. Syst. Evol. Microbiol.">
        <title>The Global Catalogue of Microorganisms (GCM) 10K type strain sequencing project: providing services to taxonomists for standard genome sequencing and annotation.</title>
        <authorList>
            <consortium name="The Broad Institute Genomics Platform"/>
            <consortium name="The Broad Institute Genome Sequencing Center for Infectious Disease"/>
            <person name="Wu L."/>
            <person name="Ma J."/>
        </authorList>
    </citation>
    <scope>NUCLEOTIDE SEQUENCE [LARGE SCALE GENOMIC DNA]</scope>
    <source>
        <strain evidence="5">NBRC 111981</strain>
    </source>
</reference>
<keyword evidence="5" id="KW-1185">Reference proteome</keyword>
<accession>A0ABQ5XE04</accession>
<dbReference type="Proteomes" id="UP001156627">
    <property type="component" value="Unassembled WGS sequence"/>
</dbReference>